<comment type="caution">
    <text evidence="1">The sequence shown here is derived from an EMBL/GenBank/DDBJ whole genome shotgun (WGS) entry which is preliminary data.</text>
</comment>
<reference evidence="1" key="1">
    <citation type="submission" date="2017-12" db="EMBL/GenBank/DDBJ databases">
        <title>Genomics of Macrococcus caseolyticus.</title>
        <authorList>
            <person name="MacFadyen A.C."/>
            <person name="Paterson G.K."/>
        </authorList>
    </citation>
    <scope>NUCLEOTIDE SEQUENCE</scope>
    <source>
        <strain evidence="1">5459_5_49</strain>
    </source>
</reference>
<name>A0ACC9MPH9_9STAP</name>
<accession>A0ACC9MPH9</accession>
<protein>
    <submittedName>
        <fullName evidence="1">Uncharacterized protein</fullName>
    </submittedName>
</protein>
<evidence type="ECO:0000313" key="2">
    <source>
        <dbReference type="Proteomes" id="UP000233606"/>
    </source>
</evidence>
<organism evidence="1 2">
    <name type="scientific">Macrococcoides caseolyticum</name>
    <dbReference type="NCBI Taxonomy" id="69966"/>
    <lineage>
        <taxon>Bacteria</taxon>
        <taxon>Bacillati</taxon>
        <taxon>Bacillota</taxon>
        <taxon>Bacilli</taxon>
        <taxon>Bacillales</taxon>
        <taxon>Staphylococcaceae</taxon>
        <taxon>Macrococcoides</taxon>
    </lineage>
</organism>
<gene>
    <name evidence="1" type="ORF">CW682_12180</name>
</gene>
<proteinExistence type="predicted"/>
<sequence>MGIRVVNGIKEGLSVFVLLVIVAITLNFLKLDIGYSRFWTYLGNLGIINFFDEKPLNGLVVLGFLLGLIVFVLALFFPDKEKNK</sequence>
<dbReference type="EMBL" id="PIWU01000033">
    <property type="protein sequence ID" value="PKE55386.1"/>
    <property type="molecule type" value="Genomic_DNA"/>
</dbReference>
<evidence type="ECO:0000313" key="1">
    <source>
        <dbReference type="EMBL" id="PKE55386.1"/>
    </source>
</evidence>
<dbReference type="Proteomes" id="UP000233606">
    <property type="component" value="Unassembled WGS sequence"/>
</dbReference>
<keyword evidence="2" id="KW-1185">Reference proteome</keyword>